<dbReference type="InterPro" id="IPR021508">
    <property type="entry name" value="Gp17-like"/>
</dbReference>
<organism evidence="1 2">
    <name type="scientific">Sphingomonas longa</name>
    <dbReference type="NCBI Taxonomy" id="2778730"/>
    <lineage>
        <taxon>Bacteria</taxon>
        <taxon>Pseudomonadati</taxon>
        <taxon>Pseudomonadota</taxon>
        <taxon>Alphaproteobacteria</taxon>
        <taxon>Sphingomonadales</taxon>
        <taxon>Sphingomonadaceae</taxon>
        <taxon>Sphingomonas</taxon>
    </lineage>
</organism>
<protein>
    <submittedName>
        <fullName evidence="1">DUF3168 domain-containing protein</fullName>
    </submittedName>
</protein>
<reference evidence="1 2" key="1">
    <citation type="submission" date="2020-12" db="EMBL/GenBank/DDBJ databases">
        <title>Sphingomonas sp.</title>
        <authorList>
            <person name="Kim M.K."/>
        </authorList>
    </citation>
    <scope>NUCLEOTIDE SEQUENCE [LARGE SCALE GENOMIC DNA]</scope>
    <source>
        <strain evidence="1 2">BT552</strain>
    </source>
</reference>
<evidence type="ECO:0000313" key="2">
    <source>
        <dbReference type="Proteomes" id="UP000763641"/>
    </source>
</evidence>
<dbReference type="RefSeq" id="WP_204199215.1">
    <property type="nucleotide sequence ID" value="NZ_JAFEMC010000003.1"/>
</dbReference>
<proteinExistence type="predicted"/>
<keyword evidence="2" id="KW-1185">Reference proteome</keyword>
<gene>
    <name evidence="1" type="ORF">ILT43_12110</name>
</gene>
<dbReference type="EMBL" id="JAFEMC010000003">
    <property type="protein sequence ID" value="MBM6577117.1"/>
    <property type="molecule type" value="Genomic_DNA"/>
</dbReference>
<sequence>MIEATITGLLKQICPQTYPTTAPAGRVAPFIVYTRVSTPRLRDFDGLTGMAMPTFRVDAYAANFDAARGMANAIRTKLDGYTDTEVQEIAVVNEQDLSDLTTEAYLSRVQLEFKVTHSE</sequence>
<comment type="caution">
    <text evidence="1">The sequence shown here is derived from an EMBL/GenBank/DDBJ whole genome shotgun (WGS) entry which is preliminary data.</text>
</comment>
<name>A0ABS2D851_9SPHN</name>
<dbReference type="Pfam" id="PF11367">
    <property type="entry name" value="Tail_completion_gp17"/>
    <property type="match status" value="1"/>
</dbReference>
<accession>A0ABS2D851</accession>
<dbReference type="Proteomes" id="UP000763641">
    <property type="component" value="Unassembled WGS sequence"/>
</dbReference>
<evidence type="ECO:0000313" key="1">
    <source>
        <dbReference type="EMBL" id="MBM6577117.1"/>
    </source>
</evidence>